<dbReference type="InterPro" id="IPR025736">
    <property type="entry name" value="PucR_C-HTH_dom"/>
</dbReference>
<dbReference type="PANTHER" id="PTHR33744:SF1">
    <property type="entry name" value="DNA-BINDING TRANSCRIPTIONAL ACTIVATOR ADER"/>
    <property type="match status" value="1"/>
</dbReference>
<comment type="caution">
    <text evidence="2">The sequence shown here is derived from an EMBL/GenBank/DDBJ whole genome shotgun (WGS) entry which is preliminary data.</text>
</comment>
<name>A0A7C8BS15_9ACTN</name>
<dbReference type="AlphaFoldDB" id="A0A7C8BS15"/>
<accession>A0A7C8BS15</accession>
<dbReference type="EMBL" id="WAJS01000024">
    <property type="protein sequence ID" value="KAB1644682.1"/>
    <property type="molecule type" value="Genomic_DNA"/>
</dbReference>
<proteinExistence type="predicted"/>
<protein>
    <submittedName>
        <fullName evidence="2">PucR family transcriptional regulator</fullName>
    </submittedName>
</protein>
<dbReference type="InterPro" id="IPR051448">
    <property type="entry name" value="CdaR-like_regulators"/>
</dbReference>
<evidence type="ECO:0000313" key="3">
    <source>
        <dbReference type="Proteomes" id="UP000479639"/>
    </source>
</evidence>
<dbReference type="Proteomes" id="UP000479639">
    <property type="component" value="Unassembled WGS sequence"/>
</dbReference>
<reference evidence="2 3" key="1">
    <citation type="submission" date="2019-09" db="EMBL/GenBank/DDBJ databases">
        <title>Whole genome shotgun sequencing (WGS) of Ellagibacter isourolithinifaciens DSM 104140(T) and Adlercreutzia muris DSM 29508(T).</title>
        <authorList>
            <person name="Stoll D.A."/>
            <person name="Danylec N."/>
            <person name="Huch M."/>
        </authorList>
    </citation>
    <scope>NUCLEOTIDE SEQUENCE [LARGE SCALE GENOMIC DNA]</scope>
    <source>
        <strain evidence="2 3">DSM 29508</strain>
    </source>
</reference>
<dbReference type="Gene3D" id="1.10.10.2840">
    <property type="entry name" value="PucR C-terminal helix-turn-helix domain"/>
    <property type="match status" value="1"/>
</dbReference>
<gene>
    <name evidence="2" type="ORF">F8D48_08155</name>
</gene>
<dbReference type="PANTHER" id="PTHR33744">
    <property type="entry name" value="CARBOHYDRATE DIACID REGULATOR"/>
    <property type="match status" value="1"/>
</dbReference>
<organism evidence="2 3">
    <name type="scientific">Adlercreutzia muris</name>
    <dbReference type="NCBI Taxonomy" id="1796610"/>
    <lineage>
        <taxon>Bacteria</taxon>
        <taxon>Bacillati</taxon>
        <taxon>Actinomycetota</taxon>
        <taxon>Coriobacteriia</taxon>
        <taxon>Eggerthellales</taxon>
        <taxon>Eggerthellaceae</taxon>
        <taxon>Adlercreutzia</taxon>
    </lineage>
</organism>
<evidence type="ECO:0000259" key="1">
    <source>
        <dbReference type="Pfam" id="PF13556"/>
    </source>
</evidence>
<keyword evidence="3" id="KW-1185">Reference proteome</keyword>
<evidence type="ECO:0000313" key="2">
    <source>
        <dbReference type="EMBL" id="KAB1644682.1"/>
    </source>
</evidence>
<sequence length="394" mass="42886">MITVDDILALPAFETVELAAPCPGAGEREVSNVGILDCPPDYNNYNVYGPRELIVTNLGFAYANPLLAEQSLLAMIKRNVAAIAVKTVYQAPVSEVVRTASTEAGVPVFIYDGAYHERVAYESLDLIQRDRAAADKSRAVDGLLALRGGAAVRSALYELTGATGATLLCVACRPVSRDAGSFYALMNVVDGTLSVVCDDRRLVETVSTCRYGDVILTFISCVSSDEEKRQALEERCSKLLTTVHSLHCGMSDTLWIDNGDVAVRQALAAADAALESGVPVQRWCDMRFAAASQAVRADRLYQSMVDDCKGKLSAYDEEHGTNLVETGRALVRTQGDVREVAEHLFQHPNTIRYRLRRAKALMAMEGMSDRLFISYLGLVFLPELGDLDEEAPSC</sequence>
<dbReference type="InterPro" id="IPR042070">
    <property type="entry name" value="PucR_C-HTH_sf"/>
</dbReference>
<dbReference type="RefSeq" id="WP_151431098.1">
    <property type="nucleotide sequence ID" value="NZ_JANJZI010000010.1"/>
</dbReference>
<dbReference type="Pfam" id="PF13556">
    <property type="entry name" value="HTH_30"/>
    <property type="match status" value="1"/>
</dbReference>
<feature type="domain" description="PucR C-terminal helix-turn-helix" evidence="1">
    <location>
        <begin position="323"/>
        <end position="363"/>
    </location>
</feature>